<evidence type="ECO:0000256" key="1">
    <source>
        <dbReference type="SAM" id="MobiDB-lite"/>
    </source>
</evidence>
<gene>
    <name evidence="2" type="ORF">GTC6_00670</name>
</gene>
<dbReference type="Proteomes" id="UP000013569">
    <property type="component" value="Unassembled WGS sequence"/>
</dbReference>
<proteinExistence type="predicted"/>
<dbReference type="AlphaFoldDB" id="R7YFE7"/>
<dbReference type="OrthoDB" id="4374885at2"/>
<reference evidence="2 3" key="1">
    <citation type="journal article" date="2013" name="Genome Announc.">
        <title>Draft Genome Sequence of a Benzothiophene-Desulfurizing Bacterium, Gordona terrae Strain C-6.</title>
        <authorList>
            <person name="Wang W."/>
            <person name="Ma T."/>
            <person name="Ren Y."/>
            <person name="Li G."/>
        </authorList>
    </citation>
    <scope>NUCLEOTIDE SEQUENCE [LARGE SCALE GENOMIC DNA]</scope>
    <source>
        <strain evidence="2 3">C-6</strain>
    </source>
</reference>
<evidence type="ECO:0000313" key="2">
    <source>
        <dbReference type="EMBL" id="EON34723.1"/>
    </source>
</evidence>
<organism evidence="2 3">
    <name type="scientific">Gordonia terrae C-6</name>
    <dbReference type="NCBI Taxonomy" id="1316928"/>
    <lineage>
        <taxon>Bacteria</taxon>
        <taxon>Bacillati</taxon>
        <taxon>Actinomycetota</taxon>
        <taxon>Actinomycetes</taxon>
        <taxon>Mycobacteriales</taxon>
        <taxon>Gordoniaceae</taxon>
        <taxon>Gordonia</taxon>
    </lineage>
</organism>
<accession>R7YFE7</accession>
<name>R7YFE7_9ACTN</name>
<feature type="region of interest" description="Disordered" evidence="1">
    <location>
        <begin position="1"/>
        <end position="25"/>
    </location>
</feature>
<dbReference type="PATRIC" id="fig|1316928.3.peg.139"/>
<dbReference type="RefSeq" id="WP_010840622.1">
    <property type="nucleotide sequence ID" value="NZ_AQPW01000001.1"/>
</dbReference>
<sequence length="321" mass="34068">MVATSVAAAVGESNRNRDEPGVGERYWTPGDPDFGTASPPRFEFADPHAAGLFHAGSFHAEGTSHDIGDRITIHNRGVCDAAAVVLLADGSSYLELLTPGSEIVLPECDSLTYVQAPRTTGGRPVLYGAVWVRSGRVMPVTLPIPTRREFLDARYLTPWSAEWNGGVSGRQILDAAAAGISYQYRTGGSTFVVRNSGRDWIGVVHRSGTDITFVECPPGERVCFELSPHAARAEVFSVVGRRVGGTAGHGPYMSPSGTVHPGWAGRPGEATAYGSVVVMLGAPVYSALPKRNLYMAFSDRRRGGSGPISRRGGAAWRTVAG</sequence>
<comment type="caution">
    <text evidence="2">The sequence shown here is derived from an EMBL/GenBank/DDBJ whole genome shotgun (WGS) entry which is preliminary data.</text>
</comment>
<protein>
    <submittedName>
        <fullName evidence="2">Uncharacterized protein</fullName>
    </submittedName>
</protein>
<evidence type="ECO:0000313" key="3">
    <source>
        <dbReference type="Proteomes" id="UP000013569"/>
    </source>
</evidence>
<dbReference type="EMBL" id="AQPW01000001">
    <property type="protein sequence ID" value="EON34723.1"/>
    <property type="molecule type" value="Genomic_DNA"/>
</dbReference>